<evidence type="ECO:0000256" key="1">
    <source>
        <dbReference type="SAM" id="MobiDB-lite"/>
    </source>
</evidence>
<organism evidence="2">
    <name type="scientific">marine sediment metagenome</name>
    <dbReference type="NCBI Taxonomy" id="412755"/>
    <lineage>
        <taxon>unclassified sequences</taxon>
        <taxon>metagenomes</taxon>
        <taxon>ecological metagenomes</taxon>
    </lineage>
</organism>
<sequence>MENEDIWPPKCPECGSPKVDYERQSEYTGGGYADYWD</sequence>
<gene>
    <name evidence="2" type="ORF">LCGC14_2050950</name>
</gene>
<dbReference type="EMBL" id="LAZR01024237">
    <property type="protein sequence ID" value="KKL75834.1"/>
    <property type="molecule type" value="Genomic_DNA"/>
</dbReference>
<feature type="compositionally biased region" description="Gly residues" evidence="1">
    <location>
        <begin position="28"/>
        <end position="37"/>
    </location>
</feature>
<reference evidence="2" key="1">
    <citation type="journal article" date="2015" name="Nature">
        <title>Complex archaea that bridge the gap between prokaryotes and eukaryotes.</title>
        <authorList>
            <person name="Spang A."/>
            <person name="Saw J.H."/>
            <person name="Jorgensen S.L."/>
            <person name="Zaremba-Niedzwiedzka K."/>
            <person name="Martijn J."/>
            <person name="Lind A.E."/>
            <person name="van Eijk R."/>
            <person name="Schleper C."/>
            <person name="Guy L."/>
            <person name="Ettema T.J."/>
        </authorList>
    </citation>
    <scope>NUCLEOTIDE SEQUENCE</scope>
</reference>
<proteinExistence type="predicted"/>
<dbReference type="AlphaFoldDB" id="A0A0F9EP77"/>
<protein>
    <submittedName>
        <fullName evidence="2">Uncharacterized protein</fullName>
    </submittedName>
</protein>
<comment type="caution">
    <text evidence="2">The sequence shown here is derived from an EMBL/GenBank/DDBJ whole genome shotgun (WGS) entry which is preliminary data.</text>
</comment>
<name>A0A0F9EP77_9ZZZZ</name>
<feature type="region of interest" description="Disordered" evidence="1">
    <location>
        <begin position="18"/>
        <end position="37"/>
    </location>
</feature>
<accession>A0A0F9EP77</accession>
<evidence type="ECO:0000313" key="2">
    <source>
        <dbReference type="EMBL" id="KKL75834.1"/>
    </source>
</evidence>
<feature type="non-terminal residue" evidence="2">
    <location>
        <position position="37"/>
    </location>
</feature>